<evidence type="ECO:0000256" key="2">
    <source>
        <dbReference type="SAM" id="MobiDB-lite"/>
    </source>
</evidence>
<dbReference type="InterPro" id="IPR013783">
    <property type="entry name" value="Ig-like_fold"/>
</dbReference>
<protein>
    <recommendedName>
        <fullName evidence="4">Fibronectin type-III domain-containing protein</fullName>
    </recommendedName>
</protein>
<dbReference type="PANTHER" id="PTHR13817">
    <property type="entry name" value="TITIN"/>
    <property type="match status" value="1"/>
</dbReference>
<feature type="compositionally biased region" description="Low complexity" evidence="2">
    <location>
        <begin position="616"/>
        <end position="631"/>
    </location>
</feature>
<dbReference type="RefSeq" id="WP_081844849.1">
    <property type="nucleotide sequence ID" value="NZ_CBTY010000008.1"/>
</dbReference>
<feature type="compositionally biased region" description="Acidic residues" evidence="2">
    <location>
        <begin position="947"/>
        <end position="956"/>
    </location>
</feature>
<feature type="domain" description="Fibronectin type-III" evidence="4">
    <location>
        <begin position="634"/>
        <end position="731"/>
    </location>
</feature>
<feature type="compositionally biased region" description="Low complexity" evidence="2">
    <location>
        <begin position="220"/>
        <end position="237"/>
    </location>
</feature>
<dbReference type="EMBL" id="CBTY010000008">
    <property type="protein sequence ID" value="CDI05517.1"/>
    <property type="molecule type" value="Genomic_DNA"/>
</dbReference>
<dbReference type="Gene3D" id="2.60.40.10">
    <property type="entry name" value="Immunoglobulins"/>
    <property type="match status" value="8"/>
</dbReference>
<dbReference type="PROSITE" id="PS50853">
    <property type="entry name" value="FN3"/>
    <property type="match status" value="8"/>
</dbReference>
<keyword evidence="6" id="KW-1185">Reference proteome</keyword>
<evidence type="ECO:0000259" key="4">
    <source>
        <dbReference type="PROSITE" id="PS50853"/>
    </source>
</evidence>
<feature type="domain" description="Fibronectin type-III" evidence="4">
    <location>
        <begin position="737"/>
        <end position="830"/>
    </location>
</feature>
<feature type="domain" description="Fibronectin type-III" evidence="4">
    <location>
        <begin position="532"/>
        <end position="622"/>
    </location>
</feature>
<gene>
    <name evidence="5" type="ORF">NITUZ_30209</name>
</gene>
<feature type="domain" description="Fibronectin type-III" evidence="4">
    <location>
        <begin position="332"/>
        <end position="427"/>
    </location>
</feature>
<keyword evidence="3" id="KW-0472">Membrane</keyword>
<dbReference type="InterPro" id="IPR003961">
    <property type="entry name" value="FN3_dom"/>
</dbReference>
<evidence type="ECO:0000256" key="3">
    <source>
        <dbReference type="SAM" id="Phobius"/>
    </source>
</evidence>
<feature type="region of interest" description="Disordered" evidence="2">
    <location>
        <begin position="946"/>
        <end position="968"/>
    </location>
</feature>
<feature type="region of interest" description="Disordered" evidence="2">
    <location>
        <begin position="312"/>
        <end position="335"/>
    </location>
</feature>
<dbReference type="OrthoDB" id="12184at2157"/>
<dbReference type="CDD" id="cd00063">
    <property type="entry name" value="FN3"/>
    <property type="match status" value="6"/>
</dbReference>
<dbReference type="SUPFAM" id="SSF49265">
    <property type="entry name" value="Fibronectin type III"/>
    <property type="match status" value="5"/>
</dbReference>
<name>V6AS92_9ARCH</name>
<dbReference type="STRING" id="1407055.NITUZ_30209"/>
<feature type="region of interest" description="Disordered" evidence="2">
    <location>
        <begin position="721"/>
        <end position="745"/>
    </location>
</feature>
<feature type="compositionally biased region" description="Polar residues" evidence="2">
    <location>
        <begin position="721"/>
        <end position="737"/>
    </location>
</feature>
<comment type="caution">
    <text evidence="5">The sequence shown here is derived from an EMBL/GenBank/DDBJ whole genome shotgun (WGS) entry which is preliminary data.</text>
</comment>
<feature type="domain" description="Fibronectin type-III" evidence="4">
    <location>
        <begin position="231"/>
        <end position="325"/>
    </location>
</feature>
<proteinExistence type="predicted"/>
<evidence type="ECO:0000313" key="5">
    <source>
        <dbReference type="EMBL" id="CDI05517.1"/>
    </source>
</evidence>
<keyword evidence="3" id="KW-1133">Transmembrane helix</keyword>
<feature type="domain" description="Fibronectin type-III" evidence="4">
    <location>
        <begin position="28"/>
        <end position="121"/>
    </location>
</feature>
<feature type="domain" description="Fibronectin type-III" evidence="4">
    <location>
        <begin position="128"/>
        <end position="224"/>
    </location>
</feature>
<dbReference type="InterPro" id="IPR036116">
    <property type="entry name" value="FN3_sf"/>
</dbReference>
<dbReference type="AlphaFoldDB" id="V6AS92"/>
<feature type="region of interest" description="Disordered" evidence="2">
    <location>
        <begin position="615"/>
        <end position="640"/>
    </location>
</feature>
<evidence type="ECO:0000313" key="6">
    <source>
        <dbReference type="Proteomes" id="UP000018159"/>
    </source>
</evidence>
<dbReference type="PRINTS" id="PR00014">
    <property type="entry name" value="FNTYPEIII"/>
</dbReference>
<dbReference type="SMART" id="SM00060">
    <property type="entry name" value="FN3"/>
    <property type="match status" value="8"/>
</dbReference>
<sequence length="1113" mass="116666">MKRVLLLSSILILSWLFVEANAAIPPGPPSGFSATAVSPTQINLFWSAPANTGDSPVLGYKIEYKTGSGAYDVLVDNTSNTYYYHTGRTTGQSYTYRVSAVNTAGIGTASNEITVTPTSSSTASLPGSPTELSAVPVSPTQINLSWSAPTNNGGYLITGYKIEFRVGSNPYSVLVSNTGSSSTTYSHGSLTTNQVYVYRVYAITEFGTSQNPSGEAVGQPTASSAPSAPGSPTGLSAVPVSPTQINLSWTAPSPGSSPITGYKIEVKSGTGSYTTLVSNTGSTATTYSHGGLTTGTSYTYRVYAISSVGTGTASNEASATPTSSSTSGVPGAPTNLNAAAVSGTQINLSWTAPSNNGGSPITGYKIEYKVGSGTFTILVANTQNTATTYSHTGLTSGQLYVYRVSAINSVGTSSVSAESSATPTASSSASTPSAPGSLTAVVASPTQITLSWSSPSSDGGSPITGYKISVKKGSGSFETLVANTQSTATTFSHTGLTTGTTYYYQVAAINSVGAGSSSETSATPKETTTPTLTATAVSPTSIILSWVPPSQTYKQSITGYKIEEKIGVNAYRTVVDNTNSAGTTYTVTGLTTGNTYTFVVSAYFTLGGSPISNEASATPLSTSTAPQSQPTTSPPGIPTGLSASPILPTQINLSWTAPSNNGGSPITGYKIEVRKGDGQYETLTSTQNATTKYSHAGLTTGTTYYYKVSAINSAGIGLPSNEASATPTTSSGPQSSVPDAPKLSGTVVSPTQINLSWTAPSNNGGSPITGYKIEYKVGSGSFLTLTSKTTSTSYSHTGLLQNTYSYRVYAINAVGTGSASNTISLTTVSEEPTPKPDQEQKEKQLAAFVDPKQDPQYYVDRYNSEPAYKEWFDTHYGSHYDSIYEAVGLPEPGKKDPIATHIPGFPDPNLDPQYYVNRYNTEPAFMEWFNTNFPGKTIYQVLQIPEPESEPEPEPEPEPRPVDRTQCGPGTHLENGVCVLDKDTKGGGCLVATAAYGTETAWQVQRLREIRDDILLRTDSGTAFMAGFNGFYYSFSPTVADWERQNPAFKETVRVAITPMLSSLAILAHAEINSEQQMLGYGISIILLNLGMYIGLPTAVIVLARNKFHHSKN</sequence>
<dbReference type="Pfam" id="PF00041">
    <property type="entry name" value="fn3"/>
    <property type="match status" value="8"/>
</dbReference>
<evidence type="ECO:0000256" key="1">
    <source>
        <dbReference type="ARBA" id="ARBA00022737"/>
    </source>
</evidence>
<keyword evidence="1" id="KW-0677">Repeat</keyword>
<organism evidence="5 6">
    <name type="scientific">Candidatus Nitrosotenuis uzonensis</name>
    <dbReference type="NCBI Taxonomy" id="1407055"/>
    <lineage>
        <taxon>Archaea</taxon>
        <taxon>Nitrososphaerota</taxon>
        <taxon>Candidatus Nitrosotenuis</taxon>
    </lineage>
</organism>
<accession>V6AS92</accession>
<feature type="compositionally biased region" description="Low complexity" evidence="2">
    <location>
        <begin position="312"/>
        <end position="334"/>
    </location>
</feature>
<dbReference type="InterPro" id="IPR050964">
    <property type="entry name" value="Striated_Muscle_Regulatory"/>
</dbReference>
<dbReference type="PANTHER" id="PTHR13817:SF73">
    <property type="entry name" value="FIBRONECTIN TYPE-III DOMAIN-CONTAINING PROTEIN"/>
    <property type="match status" value="1"/>
</dbReference>
<keyword evidence="3" id="KW-0812">Transmembrane</keyword>
<dbReference type="NCBIfam" id="NF041770">
    <property type="entry name" value="CFI_box_CTERM"/>
    <property type="match status" value="1"/>
</dbReference>
<feature type="transmembrane region" description="Helical" evidence="3">
    <location>
        <begin position="1078"/>
        <end position="1104"/>
    </location>
</feature>
<reference evidence="5 6" key="1">
    <citation type="journal article" date="2013" name="PLoS ONE">
        <title>Enrichment and Genome Sequence of the Group I.1a Ammonia-Oxidizing Archaeon ?Ca. Nitrosotenuis uzonensis? Representing a Clade Globally.</title>
        <authorList>
            <person name="Lebedeva E.V."/>
            <person name="Hatzenpichler R."/>
            <person name="Pelletier E."/>
            <person name="Schuster N."/>
            <person name="Hauzmayer S."/>
            <person name="Bulaev A."/>
            <person name="Grigor'eva N.V."/>
            <person name="Galushko A."/>
            <person name="Schmid M."/>
            <person name="Palatinszky M."/>
            <person name="Le Paslier D."/>
            <person name="Daims H."/>
            <person name="Wagner M."/>
        </authorList>
    </citation>
    <scope>NUCLEOTIDE SEQUENCE [LARGE SCALE GENOMIC DNA]</scope>
    <source>
        <strain evidence="5 6">N4</strain>
    </source>
</reference>
<feature type="region of interest" description="Disordered" evidence="2">
    <location>
        <begin position="416"/>
        <end position="438"/>
    </location>
</feature>
<feature type="region of interest" description="Disordered" evidence="2">
    <location>
        <begin position="211"/>
        <end position="239"/>
    </location>
</feature>
<dbReference type="Proteomes" id="UP000018159">
    <property type="component" value="Unassembled WGS sequence"/>
</dbReference>
<dbReference type="InterPro" id="IPR049886">
    <property type="entry name" value="CFI_box_CTERM_dom"/>
</dbReference>
<feature type="domain" description="Fibronectin type-III" evidence="4">
    <location>
        <begin position="434"/>
        <end position="531"/>
    </location>
</feature>